<protein>
    <submittedName>
        <fullName evidence="2">Uncharacterized protein</fullName>
    </submittedName>
</protein>
<feature type="region of interest" description="Disordered" evidence="1">
    <location>
        <begin position="399"/>
        <end position="449"/>
    </location>
</feature>
<sequence>EFSSTFSAVDIAVSRRFENSLAGFTAPPPNPDGSFTVYQLDSCGDIFYQSFIPENSDPSDSEPFQNFEASGDDERAAAKSRVEQWLSALELQCYSASQSATDSTPVNRDGGLKVVDIDPKLMSDIFNCSSSEVSQLDERQAEHKEVRQVQPNRPHINLNSLKSLMHEKRQTQLLLALKDDKDITELLKKREERHLRLKLLKRRELNRSERQNNPKKVKRNKLYRDKKECEQVNQQTASSITPHSYSPESNLNKSNIQVSEQGNSLMDSSRTGEVSRRRQKVSRTNEKSRTEEVLNRIMEVANITDEMSSTTDNMLYRREELLSTTEEVAMTEDRLQFPLESSVSVVESKTMCFPEYQQNNNDEQSGLYTLIDQMNPVSSKDEPPVTLLSIPPSPRVGTPSLFSSSNVSSSSSLFSSSSSDEEEEETISPQQMLQDSDHKVHNTQTSHIQQEALPYSNVISWLLFSNTSKKEPSNSQGNEQAASSPANTSTSFINAESLSQTESKLNLLADNLRKAEDVEDDAESDRESVCSSQRGNTLARPDLRRVVDPNLSGFLSSPRPAKKYKRTIPE</sequence>
<feature type="region of interest" description="Disordered" evidence="1">
    <location>
        <begin position="54"/>
        <end position="73"/>
    </location>
</feature>
<dbReference type="Proteomes" id="UP000271974">
    <property type="component" value="Unassembled WGS sequence"/>
</dbReference>
<comment type="caution">
    <text evidence="2">The sequence shown here is derived from an EMBL/GenBank/DDBJ whole genome shotgun (WGS) entry which is preliminary data.</text>
</comment>
<evidence type="ECO:0000256" key="1">
    <source>
        <dbReference type="SAM" id="MobiDB-lite"/>
    </source>
</evidence>
<proteinExistence type="predicted"/>
<evidence type="ECO:0000313" key="3">
    <source>
        <dbReference type="Proteomes" id="UP000271974"/>
    </source>
</evidence>
<feature type="compositionally biased region" description="Polar residues" evidence="1">
    <location>
        <begin position="231"/>
        <end position="272"/>
    </location>
</feature>
<reference evidence="2 3" key="1">
    <citation type="submission" date="2019-01" db="EMBL/GenBank/DDBJ databases">
        <title>A draft genome assembly of the solar-powered sea slug Elysia chlorotica.</title>
        <authorList>
            <person name="Cai H."/>
            <person name="Li Q."/>
            <person name="Fang X."/>
            <person name="Li J."/>
            <person name="Curtis N.E."/>
            <person name="Altenburger A."/>
            <person name="Shibata T."/>
            <person name="Feng M."/>
            <person name="Maeda T."/>
            <person name="Schwartz J.A."/>
            <person name="Shigenobu S."/>
            <person name="Lundholm N."/>
            <person name="Nishiyama T."/>
            <person name="Yang H."/>
            <person name="Hasebe M."/>
            <person name="Li S."/>
            <person name="Pierce S.K."/>
            <person name="Wang J."/>
        </authorList>
    </citation>
    <scope>NUCLEOTIDE SEQUENCE [LARGE SCALE GENOMIC DNA]</scope>
    <source>
        <strain evidence="2">EC2010</strain>
        <tissue evidence="2">Whole organism of an adult</tissue>
    </source>
</reference>
<gene>
    <name evidence="2" type="ORF">EGW08_000324</name>
</gene>
<feature type="region of interest" description="Disordered" evidence="1">
    <location>
        <begin position="468"/>
        <end position="489"/>
    </location>
</feature>
<dbReference type="OrthoDB" id="2382881at2759"/>
<feature type="compositionally biased region" description="Low complexity" evidence="1">
    <location>
        <begin position="400"/>
        <end position="418"/>
    </location>
</feature>
<keyword evidence="3" id="KW-1185">Reference proteome</keyword>
<feature type="non-terminal residue" evidence="2">
    <location>
        <position position="1"/>
    </location>
</feature>
<feature type="region of interest" description="Disordered" evidence="1">
    <location>
        <begin position="515"/>
        <end position="570"/>
    </location>
</feature>
<name>A0A3S1BV40_ELYCH</name>
<dbReference type="AlphaFoldDB" id="A0A3S1BV40"/>
<feature type="compositionally biased region" description="Polar residues" evidence="1">
    <location>
        <begin position="54"/>
        <end position="68"/>
    </location>
</feature>
<accession>A0A3S1BV40</accession>
<feature type="compositionally biased region" description="Basic residues" evidence="1">
    <location>
        <begin position="560"/>
        <end position="570"/>
    </location>
</feature>
<evidence type="ECO:0000313" key="2">
    <source>
        <dbReference type="EMBL" id="RUS91922.1"/>
    </source>
</evidence>
<feature type="region of interest" description="Disordered" evidence="1">
    <location>
        <begin position="206"/>
        <end position="290"/>
    </location>
</feature>
<organism evidence="2 3">
    <name type="scientific">Elysia chlorotica</name>
    <name type="common">Eastern emerald elysia</name>
    <name type="synonym">Sea slug</name>
    <dbReference type="NCBI Taxonomy" id="188477"/>
    <lineage>
        <taxon>Eukaryota</taxon>
        <taxon>Metazoa</taxon>
        <taxon>Spiralia</taxon>
        <taxon>Lophotrochozoa</taxon>
        <taxon>Mollusca</taxon>
        <taxon>Gastropoda</taxon>
        <taxon>Heterobranchia</taxon>
        <taxon>Euthyneura</taxon>
        <taxon>Panpulmonata</taxon>
        <taxon>Sacoglossa</taxon>
        <taxon>Placobranchoidea</taxon>
        <taxon>Plakobranchidae</taxon>
        <taxon>Elysia</taxon>
    </lineage>
</organism>
<dbReference type="EMBL" id="RQTK01000004">
    <property type="protein sequence ID" value="RUS91922.1"/>
    <property type="molecule type" value="Genomic_DNA"/>
</dbReference>